<evidence type="ECO:0000313" key="9">
    <source>
        <dbReference type="EMBL" id="KAJ0404084.1"/>
    </source>
</evidence>
<dbReference type="PROSITE" id="PS50011">
    <property type="entry name" value="PROTEIN_KINASE_DOM"/>
    <property type="match status" value="1"/>
</dbReference>
<dbReference type="InterPro" id="IPR051681">
    <property type="entry name" value="Ser/Thr_Kinases-Pseudokinases"/>
</dbReference>
<accession>A0AAD5LN74</accession>
<evidence type="ECO:0000256" key="6">
    <source>
        <dbReference type="SAM" id="MobiDB-lite"/>
    </source>
</evidence>
<feature type="transmembrane region" description="Helical" evidence="7">
    <location>
        <begin position="124"/>
        <end position="142"/>
    </location>
</feature>
<sequence>MPPQQRSSVAPGALGSRSENLNTLTYRLCEHDELPTIDCKKAVKHVLIRAPRAQRRLNAFIHTTKRVWLVANLVGMTCVFTYPLFPLYWSRVVATAGAICVFVPVNLTLLVMRFDMIVLLMRTYEFWYLTAMNVLCTVLLSVEYADPRGFAIAIGSIAVQNGIMTDANYRVVKTVAFWSTLAALMYGGMAIAELLSALPDVRRLRIIRHSRWSVESNEVNANGLLTIAVIMLRNAYRRHAFVSTMKKDVPSVRLVSYRTYLRFVPSTRDVQAITPVVISPTPAPSSRLDPPPSEAPAYKQLQLAPTLSQIHVRDVLSGGIVMDSRPLHAATITFTEDKPGPATPQSNDKLCALLNLTAFDTPIQSELKECSELSTFQWGGTTMPTTKERLDVCRCTSLMEKFKLTKIPRCVVVMEEKHTMTGMWDDPVIVAMRIPIDVVTFGPVISRGGYGEVYRGEYRGETVAIKRLLPERRKDLRQIQAFLGEVKMMAGMEHDRIVRFVGVAWSSLSDLCVVSEFMERALTVGLLAAPLPSRAESLRGLSAERRLRVTFTEQNPGPSTPSATDPLCAYMDLSVQNAQIYVELLDCTQRSTFNWAGSDLPTDAQRKQLCGCTALIKKLKSLKLPRCTAILSGKSMTYKGVMEYAFAYCDDPGTPSQSSTVTDNSDNQSTFSPSYSNNDNSNSNANSNRWTSSSEDEDKKNGMSTATIGAIIGAAVVVIVLIGFTTYRCGKKRREGAMTTGPASARSPSINDDVSGNYSTVTASTTTKNVNTKQTRTTTSTGTGSSNGDRMNRAESTLWDDPVIVAMRIPIDAVTFGPVISRGGYGEVYRGEYRGETVAIKRLLPERRKDLRQIQAFLGEVKMMAGMEHDRIVRFVGVAWSSLSDLCVVSEFMERGDLRSSEVLHRVHQLWRAYR</sequence>
<feature type="transmembrane region" description="Helical" evidence="7">
    <location>
        <begin position="67"/>
        <end position="85"/>
    </location>
</feature>
<dbReference type="InterPro" id="IPR000719">
    <property type="entry name" value="Prot_kinase_dom"/>
</dbReference>
<reference evidence="9" key="1">
    <citation type="submission" date="2021-12" db="EMBL/GenBank/DDBJ databases">
        <title>Prjna785345.</title>
        <authorList>
            <person name="Rujirawat T."/>
            <person name="Krajaejun T."/>
        </authorList>
    </citation>
    <scope>NUCLEOTIDE SEQUENCE</scope>
    <source>
        <strain evidence="9">Pi057C3</strain>
    </source>
</reference>
<evidence type="ECO:0000256" key="3">
    <source>
        <dbReference type="ARBA" id="ARBA00022525"/>
    </source>
</evidence>
<feature type="transmembrane region" description="Helical" evidence="7">
    <location>
        <begin position="175"/>
        <end position="198"/>
    </location>
</feature>
<dbReference type="GO" id="GO:0004674">
    <property type="term" value="F:protein serine/threonine kinase activity"/>
    <property type="evidence" value="ECO:0007669"/>
    <property type="project" value="TreeGrafter"/>
</dbReference>
<organism evidence="9 10">
    <name type="scientific">Pythium insidiosum</name>
    <name type="common">Pythiosis disease agent</name>
    <dbReference type="NCBI Taxonomy" id="114742"/>
    <lineage>
        <taxon>Eukaryota</taxon>
        <taxon>Sar</taxon>
        <taxon>Stramenopiles</taxon>
        <taxon>Oomycota</taxon>
        <taxon>Peronosporomycetes</taxon>
        <taxon>Pythiales</taxon>
        <taxon>Pythiaceae</taxon>
        <taxon>Pythium</taxon>
    </lineage>
</organism>
<feature type="region of interest" description="Disordered" evidence="6">
    <location>
        <begin position="656"/>
        <end position="701"/>
    </location>
</feature>
<dbReference type="AlphaFoldDB" id="A0AAD5LN74"/>
<keyword evidence="4" id="KW-0928">Hypersensitive response elicitation</keyword>
<keyword evidence="7" id="KW-0472">Membrane</keyword>
<evidence type="ECO:0000259" key="8">
    <source>
        <dbReference type="PROSITE" id="PS50011"/>
    </source>
</evidence>
<keyword evidence="3" id="KW-0964">Secreted</keyword>
<dbReference type="SUPFAM" id="SSF56112">
    <property type="entry name" value="Protein kinase-like (PK-like)"/>
    <property type="match status" value="2"/>
</dbReference>
<dbReference type="InterPro" id="IPR036470">
    <property type="entry name" value="Elicitin_sf"/>
</dbReference>
<dbReference type="Gene3D" id="1.10.239.10">
    <property type="entry name" value="Elicitin domain"/>
    <property type="match status" value="1"/>
</dbReference>
<feature type="compositionally biased region" description="Polar residues" evidence="6">
    <location>
        <begin position="746"/>
        <end position="763"/>
    </location>
</feature>
<dbReference type="Gene3D" id="3.30.200.20">
    <property type="entry name" value="Phosphorylase Kinase, domain 1"/>
    <property type="match status" value="2"/>
</dbReference>
<keyword evidence="10" id="KW-1185">Reference proteome</keyword>
<keyword evidence="7" id="KW-1133">Transmembrane helix</keyword>
<dbReference type="SUPFAM" id="SSF48647">
    <property type="entry name" value="Fungal elicitin"/>
    <property type="match status" value="1"/>
</dbReference>
<dbReference type="GO" id="GO:0005576">
    <property type="term" value="C:extracellular region"/>
    <property type="evidence" value="ECO:0007669"/>
    <property type="project" value="UniProtKB-SubCell"/>
</dbReference>
<comment type="similarity">
    <text evidence="2">Belongs to the elicitin family.</text>
</comment>
<feature type="transmembrane region" description="Helical" evidence="7">
    <location>
        <begin position="219"/>
        <end position="236"/>
    </location>
</feature>
<dbReference type="PANTHER" id="PTHR44329">
    <property type="entry name" value="SERINE/THREONINE-PROTEIN KINASE TNNI3K-RELATED"/>
    <property type="match status" value="1"/>
</dbReference>
<dbReference type="Pfam" id="PF07714">
    <property type="entry name" value="PK_Tyr_Ser-Thr"/>
    <property type="match status" value="2"/>
</dbReference>
<dbReference type="SMART" id="SM00219">
    <property type="entry name" value="TyrKc"/>
    <property type="match status" value="1"/>
</dbReference>
<dbReference type="EMBL" id="JAKCXM010000069">
    <property type="protein sequence ID" value="KAJ0404084.1"/>
    <property type="molecule type" value="Genomic_DNA"/>
</dbReference>
<feature type="compositionally biased region" description="Polar residues" evidence="6">
    <location>
        <begin position="656"/>
        <end position="671"/>
    </location>
</feature>
<evidence type="ECO:0000256" key="4">
    <source>
        <dbReference type="ARBA" id="ARBA00022978"/>
    </source>
</evidence>
<name>A0AAD5LN74_PYTIN</name>
<dbReference type="InterPro" id="IPR011009">
    <property type="entry name" value="Kinase-like_dom_sf"/>
</dbReference>
<dbReference type="GO" id="GO:0005524">
    <property type="term" value="F:ATP binding"/>
    <property type="evidence" value="ECO:0007669"/>
    <property type="project" value="InterPro"/>
</dbReference>
<evidence type="ECO:0000313" key="10">
    <source>
        <dbReference type="Proteomes" id="UP001209570"/>
    </source>
</evidence>
<feature type="compositionally biased region" description="Low complexity" evidence="6">
    <location>
        <begin position="672"/>
        <end position="693"/>
    </location>
</feature>
<dbReference type="InterPro" id="IPR020635">
    <property type="entry name" value="Tyr_kinase_cat_dom"/>
</dbReference>
<dbReference type="PANTHER" id="PTHR44329:SF214">
    <property type="entry name" value="PROTEIN KINASE DOMAIN-CONTAINING PROTEIN"/>
    <property type="match status" value="1"/>
</dbReference>
<feature type="transmembrane region" description="Helical" evidence="7">
    <location>
        <begin position="702"/>
        <end position="724"/>
    </location>
</feature>
<dbReference type="InterPro" id="IPR002200">
    <property type="entry name" value="Elicitin"/>
</dbReference>
<dbReference type="GO" id="GO:0052040">
    <property type="term" value="P:symbiont-mediated perturbation of host programmed cell death"/>
    <property type="evidence" value="ECO:0007669"/>
    <property type="project" value="UniProtKB-KW"/>
</dbReference>
<feature type="transmembrane region" description="Helical" evidence="7">
    <location>
        <begin position="91"/>
        <end position="112"/>
    </location>
</feature>
<protein>
    <recommendedName>
        <fullName evidence="8">Protein kinase domain-containing protein</fullName>
    </recommendedName>
</protein>
<dbReference type="GO" id="GO:0004713">
    <property type="term" value="F:protein tyrosine kinase activity"/>
    <property type="evidence" value="ECO:0007669"/>
    <property type="project" value="InterPro"/>
</dbReference>
<comment type="caution">
    <text evidence="9">The sequence shown here is derived from an EMBL/GenBank/DDBJ whole genome shotgun (WGS) entry which is preliminary data.</text>
</comment>
<evidence type="ECO:0000256" key="5">
    <source>
        <dbReference type="ARBA" id="ARBA00023157"/>
    </source>
</evidence>
<keyword evidence="5" id="KW-1015">Disulfide bond</keyword>
<feature type="region of interest" description="Disordered" evidence="6">
    <location>
        <begin position="733"/>
        <end position="793"/>
    </location>
</feature>
<evidence type="ECO:0000256" key="1">
    <source>
        <dbReference type="ARBA" id="ARBA00004613"/>
    </source>
</evidence>
<comment type="subcellular location">
    <subcellularLocation>
        <location evidence="1">Secreted</location>
    </subcellularLocation>
</comment>
<dbReference type="InterPro" id="IPR001245">
    <property type="entry name" value="Ser-Thr/Tyr_kinase_cat_dom"/>
</dbReference>
<feature type="domain" description="Protein kinase" evidence="8">
    <location>
        <begin position="814"/>
        <end position="915"/>
    </location>
</feature>
<keyword evidence="7" id="KW-0812">Transmembrane</keyword>
<dbReference type="Pfam" id="PF00964">
    <property type="entry name" value="Elicitin"/>
    <property type="match status" value="1"/>
</dbReference>
<proteinExistence type="inferred from homology"/>
<feature type="compositionally biased region" description="Low complexity" evidence="6">
    <location>
        <begin position="764"/>
        <end position="788"/>
    </location>
</feature>
<dbReference type="Proteomes" id="UP001209570">
    <property type="component" value="Unassembled WGS sequence"/>
</dbReference>
<evidence type="ECO:0000256" key="7">
    <source>
        <dbReference type="SAM" id="Phobius"/>
    </source>
</evidence>
<evidence type="ECO:0000256" key="2">
    <source>
        <dbReference type="ARBA" id="ARBA00009544"/>
    </source>
</evidence>
<gene>
    <name evidence="9" type="ORF">P43SY_000868</name>
</gene>